<gene>
    <name evidence="2" type="ORF">MONAX_5E029348</name>
</gene>
<name>A0A5E4D9F3_MARMO</name>
<dbReference type="GO" id="GO:0042054">
    <property type="term" value="F:histone methyltransferase activity"/>
    <property type="evidence" value="ECO:0007669"/>
    <property type="project" value="TreeGrafter"/>
</dbReference>
<evidence type="ECO:0000313" key="3">
    <source>
        <dbReference type="Proteomes" id="UP000335636"/>
    </source>
</evidence>
<accession>A0A5E4D9F3</accession>
<protein>
    <recommendedName>
        <fullName evidence="4">PRMT5 arginine-N-methyltransferase domain-containing protein</fullName>
    </recommendedName>
</protein>
<dbReference type="GO" id="GO:0035242">
    <property type="term" value="F:protein-arginine omega-N asymmetric methyltransferase activity"/>
    <property type="evidence" value="ECO:0007669"/>
    <property type="project" value="TreeGrafter"/>
</dbReference>
<comment type="caution">
    <text evidence="2">The sequence shown here is derived from an EMBL/GenBank/DDBJ whole genome shotgun (WGS) entry which is preliminary data.</text>
</comment>
<dbReference type="GO" id="GO:0035241">
    <property type="term" value="F:protein-arginine omega-N monomethyltransferase activity"/>
    <property type="evidence" value="ECO:0007669"/>
    <property type="project" value="TreeGrafter"/>
</dbReference>
<evidence type="ECO:0000313" key="2">
    <source>
        <dbReference type="EMBL" id="VTJ90688.1"/>
    </source>
</evidence>
<dbReference type="SUPFAM" id="SSF53335">
    <property type="entry name" value="S-adenosyl-L-methionine-dependent methyltransferases"/>
    <property type="match status" value="1"/>
</dbReference>
<dbReference type="EMBL" id="CABDUW010004881">
    <property type="protein sequence ID" value="VTJ90688.1"/>
    <property type="molecule type" value="Genomic_DNA"/>
</dbReference>
<proteinExistence type="predicted"/>
<dbReference type="AlphaFoldDB" id="A0A5E4D9F3"/>
<keyword evidence="3" id="KW-1185">Reference proteome</keyword>
<feature type="non-terminal residue" evidence="2">
    <location>
        <position position="192"/>
    </location>
</feature>
<dbReference type="PANTHER" id="PTHR11006:SF47">
    <property type="entry name" value="PROTEIN ARGININE N-METHYLTRANSFERASE 8"/>
    <property type="match status" value="1"/>
</dbReference>
<dbReference type="FunFam" id="3.40.50.150:FF:000664">
    <property type="entry name" value="Protein arginine methyltransferase 3"/>
    <property type="match status" value="1"/>
</dbReference>
<dbReference type="PANTHER" id="PTHR11006">
    <property type="entry name" value="PROTEIN ARGININE N-METHYLTRANSFERASE"/>
    <property type="match status" value="1"/>
</dbReference>
<sequence>MVPRWGPRKAWPWGFYFPVITIFKGKVEEVELPVEKVDIIISEWMGYCLFYESMLNTVIFARDKWLATVRMHVLRSNRGLSIVDTHSLPSREKSVLGHSPWDSHNCQRANVLLTLALKCPRLCICPPTSPCSKINIEHCCPSPDPGRGDSPLNEKCWRGDACLKPGGLMFPDRAALYVVAIEDRQYKDFKIH</sequence>
<dbReference type="InterPro" id="IPR029063">
    <property type="entry name" value="SAM-dependent_MTases_sf"/>
</dbReference>
<evidence type="ECO:0008006" key="4">
    <source>
        <dbReference type="Google" id="ProtNLM"/>
    </source>
</evidence>
<dbReference type="Gene3D" id="3.40.50.150">
    <property type="entry name" value="Vaccinia Virus protein VP39"/>
    <property type="match status" value="1"/>
</dbReference>
<keyword evidence="1" id="KW-0949">S-adenosyl-L-methionine</keyword>
<dbReference type="Proteomes" id="UP000335636">
    <property type="component" value="Unassembled WGS sequence"/>
</dbReference>
<dbReference type="GO" id="GO:0005886">
    <property type="term" value="C:plasma membrane"/>
    <property type="evidence" value="ECO:0007669"/>
    <property type="project" value="TreeGrafter"/>
</dbReference>
<dbReference type="InterPro" id="IPR025799">
    <property type="entry name" value="Arg_MeTrfase"/>
</dbReference>
<organism evidence="2 3">
    <name type="scientific">Marmota monax</name>
    <name type="common">Woodchuck</name>
    <dbReference type="NCBI Taxonomy" id="9995"/>
    <lineage>
        <taxon>Eukaryota</taxon>
        <taxon>Metazoa</taxon>
        <taxon>Chordata</taxon>
        <taxon>Craniata</taxon>
        <taxon>Vertebrata</taxon>
        <taxon>Euteleostomi</taxon>
        <taxon>Mammalia</taxon>
        <taxon>Eutheria</taxon>
        <taxon>Euarchontoglires</taxon>
        <taxon>Glires</taxon>
        <taxon>Rodentia</taxon>
        <taxon>Sciuromorpha</taxon>
        <taxon>Sciuridae</taxon>
        <taxon>Xerinae</taxon>
        <taxon>Marmotini</taxon>
        <taxon>Marmota</taxon>
    </lineage>
</organism>
<evidence type="ECO:0000256" key="1">
    <source>
        <dbReference type="ARBA" id="ARBA00022691"/>
    </source>
</evidence>
<reference evidence="2" key="1">
    <citation type="submission" date="2019-04" db="EMBL/GenBank/DDBJ databases">
        <authorList>
            <person name="Alioto T."/>
            <person name="Alioto T."/>
        </authorList>
    </citation>
    <scope>NUCLEOTIDE SEQUENCE [LARGE SCALE GENOMIC DNA]</scope>
</reference>